<feature type="compositionally biased region" description="Pro residues" evidence="1">
    <location>
        <begin position="288"/>
        <end position="315"/>
    </location>
</feature>
<feature type="compositionally biased region" description="Polar residues" evidence="1">
    <location>
        <begin position="52"/>
        <end position="65"/>
    </location>
</feature>
<feature type="compositionally biased region" description="Low complexity" evidence="1">
    <location>
        <begin position="272"/>
        <end position="287"/>
    </location>
</feature>
<proteinExistence type="predicted"/>
<reference evidence="2" key="1">
    <citation type="submission" date="2021-12" db="EMBL/GenBank/DDBJ databases">
        <authorList>
            <person name="King R."/>
        </authorList>
    </citation>
    <scope>NUCLEOTIDE SEQUENCE</scope>
</reference>
<keyword evidence="3" id="KW-1185">Reference proteome</keyword>
<feature type="region of interest" description="Disordered" evidence="1">
    <location>
        <begin position="1"/>
        <end position="117"/>
    </location>
</feature>
<sequence>MQRPASVELLGAAHQDMESSGDAAPPGGAPNPTGPTVDLPAQPPVTADPVSPSHTRSRSAVQGSRSIAGHLSNPQSRCASRSRGSSRERGTSRRTNPAPTLAGPLHSATPSSSDIEGVKVINNRPLSRPSRSLEGTVVGNVAASAIIGGLDTIMGEALPPITPELEIALARGTNHVHDARTVGEVHDEDTGSIRGRGLAIGDTIPYGSTPHSAHALPPDHGTLHTDTGGDTDPEAHPVEGDSPSRRRKRRCQRIADVEASVQVDDAQRQMAAAMAQLQHQQQLVQQAPQPPPLVPPAGGPGDDPPPPPQAPPPLGGAPDVAATLNAAVAAPTWVEPEGMPRSSLVAQSHLGDHSITTSDVAATPLAHLPATSASPNYLLSALRLVEANPGNFSVNANNELQIRSFVIPRSRRLENAASHEMITDAFETNADPLLDSNADILYQTWCLPRIVSAVSRTLIDPFLTGGMPNMETFAAVWQPFFASANANFLGALVNSVDSHMFYYDVSAVYLKLAYWAMVLDNIQFMGLNPAFDSYPVGNPITWTDLTDTHTNSSALANAFAAGDLIFFEDVDYSRDELYLLVWLAHAGARVSVIAGQRSPDFIYVKFQEIKIHVVARRAQPAPLPGPGNPTSAAIYGFLYRLATKRSEFIDYRKGLYLALNLLPIRFRVHGGRHYRLSGTFSNFVPPVPKPVQRNIFVVWMRSVQPVEQDLRNEINNWSAARPFDRACVTALYAQLQRVFSTTIIGSYSLCVTNLIDYMIGASEQAFANSVLGQLDTPPVGQLASCMFWDWQARCFEAYTGMSIEPNPYPGQPWLGGLGRFPNIRATVDAFNWTNDVAPREGSMLVVDDFLLVRPVEWGVVGPTTKVDFTSDLKISGVAANMGLYSFRGDRSYIKATGTNTPFLIIPYGIQMVNIFTQFYALNDHCPWYHSAPFIGGMQTEFQCQAQHYGSHSFNNKLHIFEPMTIWTYDYGANEVRAPAVMSDEMTNDRADDVEIWTGQYMVRVGFGLKRAFKVRQTWLNQAGPF</sequence>
<protein>
    <submittedName>
        <fullName evidence="2">Uncharacterized protein</fullName>
    </submittedName>
</protein>
<dbReference type="AlphaFoldDB" id="A0A9P0AKE1"/>
<dbReference type="EMBL" id="OU963867">
    <property type="protein sequence ID" value="CAH0392366.1"/>
    <property type="molecule type" value="Genomic_DNA"/>
</dbReference>
<evidence type="ECO:0000256" key="1">
    <source>
        <dbReference type="SAM" id="MobiDB-lite"/>
    </source>
</evidence>
<feature type="compositionally biased region" description="Basic and acidic residues" evidence="1">
    <location>
        <begin position="233"/>
        <end position="244"/>
    </location>
</feature>
<evidence type="ECO:0000313" key="2">
    <source>
        <dbReference type="EMBL" id="CAH0392366.1"/>
    </source>
</evidence>
<dbReference type="Proteomes" id="UP001152759">
    <property type="component" value="Chromosome 6"/>
</dbReference>
<gene>
    <name evidence="2" type="ORF">BEMITA_LOCUS10892</name>
</gene>
<name>A0A9P0AKE1_BEMTA</name>
<evidence type="ECO:0000313" key="3">
    <source>
        <dbReference type="Proteomes" id="UP001152759"/>
    </source>
</evidence>
<feature type="region of interest" description="Disordered" evidence="1">
    <location>
        <begin position="205"/>
        <end position="252"/>
    </location>
</feature>
<accession>A0A9P0AKE1</accession>
<organism evidence="2 3">
    <name type="scientific">Bemisia tabaci</name>
    <name type="common">Sweetpotato whitefly</name>
    <name type="synonym">Aleurodes tabaci</name>
    <dbReference type="NCBI Taxonomy" id="7038"/>
    <lineage>
        <taxon>Eukaryota</taxon>
        <taxon>Metazoa</taxon>
        <taxon>Ecdysozoa</taxon>
        <taxon>Arthropoda</taxon>
        <taxon>Hexapoda</taxon>
        <taxon>Insecta</taxon>
        <taxon>Pterygota</taxon>
        <taxon>Neoptera</taxon>
        <taxon>Paraneoptera</taxon>
        <taxon>Hemiptera</taxon>
        <taxon>Sternorrhyncha</taxon>
        <taxon>Aleyrodoidea</taxon>
        <taxon>Aleyrodidae</taxon>
        <taxon>Aleyrodinae</taxon>
        <taxon>Bemisia</taxon>
    </lineage>
</organism>
<feature type="region of interest" description="Disordered" evidence="1">
    <location>
        <begin position="272"/>
        <end position="319"/>
    </location>
</feature>